<organism evidence="1 2">
    <name type="scientific">Actinokineospora terrae</name>
    <dbReference type="NCBI Taxonomy" id="155974"/>
    <lineage>
        <taxon>Bacteria</taxon>
        <taxon>Bacillati</taxon>
        <taxon>Actinomycetota</taxon>
        <taxon>Actinomycetes</taxon>
        <taxon>Pseudonocardiales</taxon>
        <taxon>Pseudonocardiaceae</taxon>
        <taxon>Actinokineospora</taxon>
    </lineage>
</organism>
<dbReference type="Proteomes" id="UP000199051">
    <property type="component" value="Unassembled WGS sequence"/>
</dbReference>
<dbReference type="InterPro" id="IPR010144">
    <property type="entry name" value="CRISPR-assoc_prot_Csd1-typ"/>
</dbReference>
<evidence type="ECO:0000313" key="2">
    <source>
        <dbReference type="Proteomes" id="UP000199051"/>
    </source>
</evidence>
<dbReference type="Pfam" id="PF09709">
    <property type="entry name" value="Cas_Csd1"/>
    <property type="match status" value="1"/>
</dbReference>
<accession>A0A1H9WRN5</accession>
<keyword evidence="2" id="KW-1185">Reference proteome</keyword>
<proteinExistence type="predicted"/>
<protein>
    <submittedName>
        <fullName evidence="1">CRISPR-associated protein Csd1</fullName>
    </submittedName>
</protein>
<evidence type="ECO:0000313" key="1">
    <source>
        <dbReference type="EMBL" id="SES36449.1"/>
    </source>
</evidence>
<name>A0A1H9WRN5_9PSEU</name>
<reference evidence="2" key="1">
    <citation type="submission" date="2016-10" db="EMBL/GenBank/DDBJ databases">
        <authorList>
            <person name="Varghese N."/>
            <person name="Submissions S."/>
        </authorList>
    </citation>
    <scope>NUCLEOTIDE SEQUENCE [LARGE SCALE GENOMIC DNA]</scope>
    <source>
        <strain evidence="2">DSM 44260</strain>
    </source>
</reference>
<dbReference type="AlphaFoldDB" id="A0A1H9WRN5"/>
<dbReference type="RefSeq" id="WP_092783322.1">
    <property type="nucleotide sequence ID" value="NZ_FOGI01000011.1"/>
</dbReference>
<dbReference type="EMBL" id="FOGI01000011">
    <property type="protein sequence ID" value="SES36449.1"/>
    <property type="molecule type" value="Genomic_DNA"/>
</dbReference>
<dbReference type="STRING" id="155974.SAMN04487818_111122"/>
<sequence>MLLQRLAEHARQDPESRPFHRARAFQWQLRIGVDGRPLSGRLESLVVLDAKGRPRGTEHVVPAMVRTVGVAPNLAADDAQYVLGWGDAETKPERVALCHAAFVELTERWATSPSGLTDPVAQAVAAFYRAGGAAGIHPEPEVTAKHGIVLTVEDGPAVTHAYRASSVAPFWESEVARRKGGTGTGLCLVCGTTAPLLDTLPSKVPSRLVPGASNDAALVSVNERVFGYDLSTQLTATPICIPCGESVSAGLVRVLSSVNTASYGGQDSRLAWWTTEPVEFDPMDLVLRADPAAVAGFLDTVHTGRPAAADIDHTRFCSLTVGGNIARVMVRDWLEMPLRDLEDNVTAWLADHRIVPLRTGDTEHQSLQRLVTVTGRWLRRENRYAFIGAKGADRPDGVQRDLLRAAIRGRPLPPALLAHLLNRVRTDGHLDTARAALIRLAVYRSPLTSEKPMPGLDDTNTDPSYVAGRVFATFENIQYAASDGRLNTTYGDRYFAGAITNPRAALISGRKDANAWLRKLRRGNKKGVAINSEKTLDELFGLLTANGGIPGPTTLTQQSMFLLGYHHQRAHRFDTLRTTTAAVETTEETPA</sequence>
<dbReference type="NCBIfam" id="TIGR01863">
    <property type="entry name" value="cas_Csd1"/>
    <property type="match status" value="1"/>
</dbReference>
<gene>
    <name evidence="1" type="ORF">SAMN04487818_111122</name>
</gene>